<dbReference type="InterPro" id="IPR050587">
    <property type="entry name" value="GNT1/Glycosyltrans_8"/>
</dbReference>
<dbReference type="STRING" id="1095629.A0A0C9X515"/>
<organism evidence="2 3">
    <name type="scientific">Laccaria amethystina LaAM-08-1</name>
    <dbReference type="NCBI Taxonomy" id="1095629"/>
    <lineage>
        <taxon>Eukaryota</taxon>
        <taxon>Fungi</taxon>
        <taxon>Dikarya</taxon>
        <taxon>Basidiomycota</taxon>
        <taxon>Agaricomycotina</taxon>
        <taxon>Agaricomycetes</taxon>
        <taxon>Agaricomycetidae</taxon>
        <taxon>Agaricales</taxon>
        <taxon>Agaricineae</taxon>
        <taxon>Hydnangiaceae</taxon>
        <taxon>Laccaria</taxon>
    </lineage>
</organism>
<dbReference type="SUPFAM" id="SSF53448">
    <property type="entry name" value="Nucleotide-diphospho-sugar transferases"/>
    <property type="match status" value="1"/>
</dbReference>
<keyword evidence="1" id="KW-0812">Transmembrane</keyword>
<feature type="transmembrane region" description="Helical" evidence="1">
    <location>
        <begin position="36"/>
        <end position="55"/>
    </location>
</feature>
<keyword evidence="3" id="KW-1185">Reference proteome</keyword>
<dbReference type="Pfam" id="PF01501">
    <property type="entry name" value="Glyco_transf_8"/>
    <property type="match status" value="1"/>
</dbReference>
<dbReference type="EMBL" id="KN838632">
    <property type="protein sequence ID" value="KIK00106.1"/>
    <property type="molecule type" value="Genomic_DNA"/>
</dbReference>
<dbReference type="InterPro" id="IPR029044">
    <property type="entry name" value="Nucleotide-diphossugar_trans"/>
</dbReference>
<proteinExistence type="predicted"/>
<evidence type="ECO:0000256" key="1">
    <source>
        <dbReference type="SAM" id="Phobius"/>
    </source>
</evidence>
<dbReference type="GO" id="GO:0016757">
    <property type="term" value="F:glycosyltransferase activity"/>
    <property type="evidence" value="ECO:0007669"/>
    <property type="project" value="InterPro"/>
</dbReference>
<dbReference type="PANTHER" id="PTHR11183">
    <property type="entry name" value="GLYCOGENIN SUBFAMILY MEMBER"/>
    <property type="match status" value="1"/>
</dbReference>
<evidence type="ECO:0000313" key="2">
    <source>
        <dbReference type="EMBL" id="KIK00106.1"/>
    </source>
</evidence>
<sequence length="369" mass="42066">MSFIIRTIFERWRWTYEPLPQSITQNPTKNSTRKRLLALPAGLAVVGVVYLLWWVTAPKALYSPLDNYQNINANPILGARPTASSSRDHTAVVSTLYTDSYAIGVAVLGHSVRSANMTSRLILPYLARRVSPHALCIVTAAGWEPHPIQFIPPPHHGKGVHHRFKDQYTKLNIWTFDQLGIEKLVYLDADTLVLQNFDELFEMPFNFAAVPDVYEPGDRRGFTISFNAGVLAIQPSSAVFKDMREKIETARFPPVEAEQSFLNHYYGAKGVRLPYAYNMNLAIKKRSLELWENLKEEGKIVHYTLFKPFKGVSKRVSTRLEEEEAIREAAAQDGGFFAEEFGWWRSAYERLMADKGEEIERCRPARGRS</sequence>
<evidence type="ECO:0000313" key="3">
    <source>
        <dbReference type="Proteomes" id="UP000054477"/>
    </source>
</evidence>
<accession>A0A0C9X515</accession>
<dbReference type="AlphaFoldDB" id="A0A0C9X515"/>
<dbReference type="HOGENOM" id="CLU_077164_0_0_1"/>
<protein>
    <submittedName>
        <fullName evidence="2">Unplaced genomic scaffold K443scaffold_97, whole genome shotgun sequence</fullName>
    </submittedName>
</protein>
<dbReference type="InterPro" id="IPR002495">
    <property type="entry name" value="Glyco_trans_8"/>
</dbReference>
<keyword evidence="1" id="KW-0472">Membrane</keyword>
<reference evidence="2 3" key="1">
    <citation type="submission" date="2014-04" db="EMBL/GenBank/DDBJ databases">
        <authorList>
            <consortium name="DOE Joint Genome Institute"/>
            <person name="Kuo A."/>
            <person name="Kohler A."/>
            <person name="Nagy L.G."/>
            <person name="Floudas D."/>
            <person name="Copeland A."/>
            <person name="Barry K.W."/>
            <person name="Cichocki N."/>
            <person name="Veneault-Fourrey C."/>
            <person name="LaButti K."/>
            <person name="Lindquist E.A."/>
            <person name="Lipzen A."/>
            <person name="Lundell T."/>
            <person name="Morin E."/>
            <person name="Murat C."/>
            <person name="Sun H."/>
            <person name="Tunlid A."/>
            <person name="Henrissat B."/>
            <person name="Grigoriev I.V."/>
            <person name="Hibbett D.S."/>
            <person name="Martin F."/>
            <person name="Nordberg H.P."/>
            <person name="Cantor M.N."/>
            <person name="Hua S.X."/>
        </authorList>
    </citation>
    <scope>NUCLEOTIDE SEQUENCE [LARGE SCALE GENOMIC DNA]</scope>
    <source>
        <strain evidence="2 3">LaAM-08-1</strain>
    </source>
</reference>
<name>A0A0C9X515_9AGAR</name>
<keyword evidence="1" id="KW-1133">Transmembrane helix</keyword>
<reference evidence="3" key="2">
    <citation type="submission" date="2015-01" db="EMBL/GenBank/DDBJ databases">
        <title>Evolutionary Origins and Diversification of the Mycorrhizal Mutualists.</title>
        <authorList>
            <consortium name="DOE Joint Genome Institute"/>
            <consortium name="Mycorrhizal Genomics Consortium"/>
            <person name="Kohler A."/>
            <person name="Kuo A."/>
            <person name="Nagy L.G."/>
            <person name="Floudas D."/>
            <person name="Copeland A."/>
            <person name="Barry K.W."/>
            <person name="Cichocki N."/>
            <person name="Veneault-Fourrey C."/>
            <person name="LaButti K."/>
            <person name="Lindquist E.A."/>
            <person name="Lipzen A."/>
            <person name="Lundell T."/>
            <person name="Morin E."/>
            <person name="Murat C."/>
            <person name="Riley R."/>
            <person name="Ohm R."/>
            <person name="Sun H."/>
            <person name="Tunlid A."/>
            <person name="Henrissat B."/>
            <person name="Grigoriev I.V."/>
            <person name="Hibbett D.S."/>
            <person name="Martin F."/>
        </authorList>
    </citation>
    <scope>NUCLEOTIDE SEQUENCE [LARGE SCALE GENOMIC DNA]</scope>
    <source>
        <strain evidence="3">LaAM-08-1</strain>
    </source>
</reference>
<dbReference type="Proteomes" id="UP000054477">
    <property type="component" value="Unassembled WGS sequence"/>
</dbReference>
<dbReference type="Gene3D" id="3.90.550.10">
    <property type="entry name" value="Spore Coat Polysaccharide Biosynthesis Protein SpsA, Chain A"/>
    <property type="match status" value="1"/>
</dbReference>
<gene>
    <name evidence="2" type="ORF">K443DRAFT_679388</name>
</gene>
<dbReference type="OrthoDB" id="2014201at2759"/>